<protein>
    <recommendedName>
        <fullName evidence="3">L-2-amino-thiazoline-4-carboxylic acid hydrolase</fullName>
    </recommendedName>
</protein>
<name>A0A6I3SME8_HELMO</name>
<evidence type="ECO:0000313" key="1">
    <source>
        <dbReference type="EMBL" id="MTV49946.1"/>
    </source>
</evidence>
<reference evidence="1 2" key="1">
    <citation type="submission" date="2019-11" db="EMBL/GenBank/DDBJ databases">
        <title>Whole-genome sequence of a the green, strictly anaerobic photosynthetic bacterium Heliobacillus mobilis DSM 6151.</title>
        <authorList>
            <person name="Kyndt J.A."/>
            <person name="Meyer T.E."/>
        </authorList>
    </citation>
    <scope>NUCLEOTIDE SEQUENCE [LARGE SCALE GENOMIC DNA]</scope>
    <source>
        <strain evidence="1 2">DSM 6151</strain>
    </source>
</reference>
<accession>A0A6I3SME8</accession>
<sequence length="167" mass="18991">MSQQTTQPQPLESVSIDTLRQAFQDRATWYYLLLKEAAARGYDAEAIAKSAIYAFGVDKGKKMESTDDLNRFLEQFANPVVRSVFDMRVAELTDSQLVVEFHRCPLVDAWKERHGCTVEETDKLCDWAVQGDHGLMANFPGIEFTPEKRIGAGETYCRMVFRKKAAE</sequence>
<gene>
    <name evidence="1" type="ORF">GJ688_13280</name>
</gene>
<proteinExistence type="predicted"/>
<dbReference type="Proteomes" id="UP000430670">
    <property type="component" value="Unassembled WGS sequence"/>
</dbReference>
<dbReference type="OrthoDB" id="5454254at2"/>
<comment type="caution">
    <text evidence="1">The sequence shown here is derived from an EMBL/GenBank/DDBJ whole genome shotgun (WGS) entry which is preliminary data.</text>
</comment>
<dbReference type="EMBL" id="WNKU01000017">
    <property type="protein sequence ID" value="MTV49946.1"/>
    <property type="molecule type" value="Genomic_DNA"/>
</dbReference>
<evidence type="ECO:0008006" key="3">
    <source>
        <dbReference type="Google" id="ProtNLM"/>
    </source>
</evidence>
<dbReference type="InterPro" id="IPR026002">
    <property type="entry name" value="ATC_hydrolase-like"/>
</dbReference>
<dbReference type="Pfam" id="PF14196">
    <property type="entry name" value="ATC_hydrolase"/>
    <property type="match status" value="1"/>
</dbReference>
<evidence type="ECO:0000313" key="2">
    <source>
        <dbReference type="Proteomes" id="UP000430670"/>
    </source>
</evidence>
<keyword evidence="2" id="KW-1185">Reference proteome</keyword>
<dbReference type="AlphaFoldDB" id="A0A6I3SME8"/>
<dbReference type="RefSeq" id="WP_155477041.1">
    <property type="nucleotide sequence ID" value="NZ_WNKU01000017.1"/>
</dbReference>
<organism evidence="1 2">
    <name type="scientific">Heliobacterium mobile</name>
    <name type="common">Heliobacillus mobilis</name>
    <dbReference type="NCBI Taxonomy" id="28064"/>
    <lineage>
        <taxon>Bacteria</taxon>
        <taxon>Bacillati</taxon>
        <taxon>Bacillota</taxon>
        <taxon>Clostridia</taxon>
        <taxon>Eubacteriales</taxon>
        <taxon>Heliobacteriaceae</taxon>
        <taxon>Heliobacterium</taxon>
    </lineage>
</organism>